<dbReference type="PANTHER" id="PTHR13906">
    <property type="entry name" value="PORCUPINE"/>
    <property type="match status" value="1"/>
</dbReference>
<evidence type="ECO:0000256" key="6">
    <source>
        <dbReference type="ARBA" id="ARBA00023315"/>
    </source>
</evidence>
<feature type="transmembrane region" description="Helical" evidence="7">
    <location>
        <begin position="270"/>
        <end position="293"/>
    </location>
</feature>
<keyword evidence="2" id="KW-0808">Transferase</keyword>
<dbReference type="GO" id="GO:0046474">
    <property type="term" value="P:glycerophospholipid biosynthetic process"/>
    <property type="evidence" value="ECO:0007669"/>
    <property type="project" value="TreeGrafter"/>
</dbReference>
<keyword evidence="3 7" id="KW-0812">Transmembrane</keyword>
<evidence type="ECO:0000313" key="9">
    <source>
        <dbReference type="Proteomes" id="UP001212997"/>
    </source>
</evidence>
<feature type="transmembrane region" description="Helical" evidence="7">
    <location>
        <begin position="363"/>
        <end position="384"/>
    </location>
</feature>
<gene>
    <name evidence="8" type="ORF">NLI96_g5245</name>
</gene>
<dbReference type="Proteomes" id="UP001212997">
    <property type="component" value="Unassembled WGS sequence"/>
</dbReference>
<dbReference type="EMBL" id="JANAWD010000168">
    <property type="protein sequence ID" value="KAJ3485015.1"/>
    <property type="molecule type" value="Genomic_DNA"/>
</dbReference>
<evidence type="ECO:0000256" key="4">
    <source>
        <dbReference type="ARBA" id="ARBA00022989"/>
    </source>
</evidence>
<dbReference type="GO" id="GO:0016020">
    <property type="term" value="C:membrane"/>
    <property type="evidence" value="ECO:0007669"/>
    <property type="project" value="UniProtKB-SubCell"/>
</dbReference>
<keyword evidence="6" id="KW-0012">Acyltransferase</keyword>
<feature type="transmembrane region" description="Helical" evidence="7">
    <location>
        <begin position="66"/>
        <end position="85"/>
    </location>
</feature>
<evidence type="ECO:0000256" key="3">
    <source>
        <dbReference type="ARBA" id="ARBA00022692"/>
    </source>
</evidence>
<comment type="caution">
    <text evidence="8">The sequence shown here is derived from an EMBL/GenBank/DDBJ whole genome shotgun (WGS) entry which is preliminary data.</text>
</comment>
<evidence type="ECO:0000256" key="5">
    <source>
        <dbReference type="ARBA" id="ARBA00023136"/>
    </source>
</evidence>
<feature type="transmembrane region" description="Helical" evidence="7">
    <location>
        <begin position="329"/>
        <end position="351"/>
    </location>
</feature>
<evidence type="ECO:0000256" key="1">
    <source>
        <dbReference type="ARBA" id="ARBA00004141"/>
    </source>
</evidence>
<protein>
    <recommendedName>
        <fullName evidence="10">MBOAT-domain-containing protein</fullName>
    </recommendedName>
</protein>
<evidence type="ECO:0000313" key="8">
    <source>
        <dbReference type="EMBL" id="KAJ3485015.1"/>
    </source>
</evidence>
<dbReference type="AlphaFoldDB" id="A0AAD5YEY8"/>
<dbReference type="InterPro" id="IPR004299">
    <property type="entry name" value="MBOAT_fam"/>
</dbReference>
<proteinExistence type="predicted"/>
<comment type="subcellular location">
    <subcellularLocation>
        <location evidence="1">Membrane</location>
        <topology evidence="1">Multi-pass membrane protein</topology>
    </subcellularLocation>
</comment>
<keyword evidence="9" id="KW-1185">Reference proteome</keyword>
<dbReference type="GO" id="GO:0003841">
    <property type="term" value="F:1-acylglycerol-3-phosphate O-acyltransferase activity"/>
    <property type="evidence" value="ECO:0007669"/>
    <property type="project" value="TreeGrafter"/>
</dbReference>
<reference evidence="8" key="1">
    <citation type="submission" date="2022-07" db="EMBL/GenBank/DDBJ databases">
        <title>Genome Sequence of Physisporinus lineatus.</title>
        <authorList>
            <person name="Buettner E."/>
        </authorList>
    </citation>
    <scope>NUCLEOTIDE SEQUENCE</scope>
    <source>
        <strain evidence="8">VT162</strain>
    </source>
</reference>
<dbReference type="GO" id="GO:0030258">
    <property type="term" value="P:lipid modification"/>
    <property type="evidence" value="ECO:0007669"/>
    <property type="project" value="TreeGrafter"/>
</dbReference>
<dbReference type="InterPro" id="IPR049941">
    <property type="entry name" value="LPLAT_7/PORCN-like"/>
</dbReference>
<sequence length="438" mass="49482">MGHLTLNHVIRAIYGLSYETFEVTGPQMVLTMKLTTFAWNVWDGRRPVEELDNWQKEKRVVQYPSLLTFLGYAFYFPGVLVGPYLEYAEYMKLVDGSLFKLTDKADAQSKSWFSGRRMVPNGRKRVAYWKMLMGLIFLGLFVVFGGNSSFSASLGGEFLKKSLLTRIAVFQFYGFIERTKYYAIWTLTEGAAILTGLGFTGYSTSGASKWEGAANVRVWSIEFSPNFKVLLDSWNMKTNVWLRECVYKRVTPKGKKPGFRSSMITFATSAFWHGIAGGYYLTFIFGGFIQTVARLCRTHLRPLFLPANYVTSRTAPPPPQTPLKRVYDILGTLSSTMILNYVAAPFILSTISDSMIAWRRLGWYGNWMIGVAIVFFYGGGTKFLRRLQADRVKKAGVEVSKKDDGKTSGTATPVVQVPPLDDVAQQLEKADFMAKMRD</sequence>
<dbReference type="GO" id="GO:0047184">
    <property type="term" value="F:1-acylglycerophosphocholine O-acyltransferase activity"/>
    <property type="evidence" value="ECO:0007669"/>
    <property type="project" value="TreeGrafter"/>
</dbReference>
<organism evidence="8 9">
    <name type="scientific">Meripilus lineatus</name>
    <dbReference type="NCBI Taxonomy" id="2056292"/>
    <lineage>
        <taxon>Eukaryota</taxon>
        <taxon>Fungi</taxon>
        <taxon>Dikarya</taxon>
        <taxon>Basidiomycota</taxon>
        <taxon>Agaricomycotina</taxon>
        <taxon>Agaricomycetes</taxon>
        <taxon>Polyporales</taxon>
        <taxon>Meripilaceae</taxon>
        <taxon>Meripilus</taxon>
    </lineage>
</organism>
<evidence type="ECO:0008006" key="10">
    <source>
        <dbReference type="Google" id="ProtNLM"/>
    </source>
</evidence>
<evidence type="ECO:0000256" key="7">
    <source>
        <dbReference type="SAM" id="Phobius"/>
    </source>
</evidence>
<keyword evidence="4 7" id="KW-1133">Transmembrane helix</keyword>
<keyword evidence="5 7" id="KW-0472">Membrane</keyword>
<dbReference type="GO" id="GO:0005783">
    <property type="term" value="C:endoplasmic reticulum"/>
    <property type="evidence" value="ECO:0007669"/>
    <property type="project" value="TreeGrafter"/>
</dbReference>
<dbReference type="Pfam" id="PF03062">
    <property type="entry name" value="MBOAT"/>
    <property type="match status" value="1"/>
</dbReference>
<evidence type="ECO:0000256" key="2">
    <source>
        <dbReference type="ARBA" id="ARBA00022679"/>
    </source>
</evidence>
<name>A0AAD5YEY8_9APHY</name>
<accession>A0AAD5YEY8</accession>
<feature type="transmembrane region" description="Helical" evidence="7">
    <location>
        <begin position="183"/>
        <end position="202"/>
    </location>
</feature>
<dbReference type="PANTHER" id="PTHR13906:SF4">
    <property type="entry name" value="LYSOPHOSPHOLIPID ACYLTRANSFERASE 6"/>
    <property type="match status" value="1"/>
</dbReference>
<feature type="transmembrane region" description="Helical" evidence="7">
    <location>
        <begin position="126"/>
        <end position="146"/>
    </location>
</feature>